<evidence type="ECO:0000259" key="6">
    <source>
        <dbReference type="SMART" id="SM00485"/>
    </source>
</evidence>
<dbReference type="PRINTS" id="PR00066">
    <property type="entry name" value="XRODRMPGMNTG"/>
</dbReference>
<feature type="compositionally biased region" description="Basic and acidic residues" evidence="5">
    <location>
        <begin position="116"/>
        <end position="135"/>
    </location>
</feature>
<dbReference type="Gene3D" id="3.40.50.1010">
    <property type="entry name" value="5'-nuclease"/>
    <property type="match status" value="1"/>
</dbReference>
<name>A0AAN6K0J6_9PEZI</name>
<dbReference type="PRINTS" id="PR00853">
    <property type="entry name" value="XPGRADSUPER"/>
</dbReference>
<accession>A0AAN6K0J6</accession>
<dbReference type="InterPro" id="IPR029060">
    <property type="entry name" value="PIN-like_dom_sf"/>
</dbReference>
<keyword evidence="4" id="KW-0539">Nucleus</keyword>
<dbReference type="CDD" id="cd09868">
    <property type="entry name" value="PIN_XPG_RAD2"/>
    <property type="match status" value="1"/>
</dbReference>
<protein>
    <submittedName>
        <fullName evidence="7">DNA repair protein rad2</fullName>
    </submittedName>
</protein>
<feature type="region of interest" description="Disordered" evidence="5">
    <location>
        <begin position="115"/>
        <end position="141"/>
    </location>
</feature>
<dbReference type="Pfam" id="PF00752">
    <property type="entry name" value="XPG_N"/>
    <property type="match status" value="1"/>
</dbReference>
<evidence type="ECO:0000256" key="4">
    <source>
        <dbReference type="ARBA" id="ARBA00023242"/>
    </source>
</evidence>
<dbReference type="EMBL" id="JAUJLE010000602">
    <property type="protein sequence ID" value="KAK0952595.1"/>
    <property type="molecule type" value="Genomic_DNA"/>
</dbReference>
<evidence type="ECO:0000256" key="3">
    <source>
        <dbReference type="ARBA" id="ARBA00022759"/>
    </source>
</evidence>
<evidence type="ECO:0000313" key="7">
    <source>
        <dbReference type="EMBL" id="KAK0952595.1"/>
    </source>
</evidence>
<keyword evidence="3" id="KW-0255">Endonuclease</keyword>
<dbReference type="GO" id="GO:0004520">
    <property type="term" value="F:DNA endonuclease activity"/>
    <property type="evidence" value="ECO:0007669"/>
    <property type="project" value="TreeGrafter"/>
</dbReference>
<keyword evidence="3" id="KW-0378">Hydrolase</keyword>
<evidence type="ECO:0000256" key="2">
    <source>
        <dbReference type="ARBA" id="ARBA00005283"/>
    </source>
</evidence>
<organism evidence="7 8">
    <name type="scientific">Friedmanniomyces endolithicus</name>
    <dbReference type="NCBI Taxonomy" id="329885"/>
    <lineage>
        <taxon>Eukaryota</taxon>
        <taxon>Fungi</taxon>
        <taxon>Dikarya</taxon>
        <taxon>Ascomycota</taxon>
        <taxon>Pezizomycotina</taxon>
        <taxon>Dothideomycetes</taxon>
        <taxon>Dothideomycetidae</taxon>
        <taxon>Mycosphaerellales</taxon>
        <taxon>Teratosphaeriaceae</taxon>
        <taxon>Friedmanniomyces</taxon>
    </lineage>
</organism>
<dbReference type="Proteomes" id="UP001175353">
    <property type="component" value="Unassembled WGS sequence"/>
</dbReference>
<dbReference type="InterPro" id="IPR001044">
    <property type="entry name" value="XPG/Rad2_eukaryotes"/>
</dbReference>
<keyword evidence="8" id="KW-1185">Reference proteome</keyword>
<dbReference type="SMART" id="SM00485">
    <property type="entry name" value="XPGN"/>
    <property type="match status" value="1"/>
</dbReference>
<comment type="caution">
    <text evidence="7">The sequence shown here is derived from an EMBL/GenBank/DDBJ whole genome shotgun (WGS) entry which is preliminary data.</text>
</comment>
<dbReference type="InterPro" id="IPR006085">
    <property type="entry name" value="XPG_DNA_repair_N"/>
</dbReference>
<comment type="similarity">
    <text evidence="2">Belongs to the XPG/RAD2 endonuclease family. XPG subfamily.</text>
</comment>
<dbReference type="SUPFAM" id="SSF88723">
    <property type="entry name" value="PIN domain-like"/>
    <property type="match status" value="1"/>
</dbReference>
<evidence type="ECO:0000256" key="1">
    <source>
        <dbReference type="ARBA" id="ARBA00004123"/>
    </source>
</evidence>
<dbReference type="GO" id="GO:0006289">
    <property type="term" value="P:nucleotide-excision repair"/>
    <property type="evidence" value="ECO:0007669"/>
    <property type="project" value="InterPro"/>
</dbReference>
<sequence length="332" mass="38605">MGVTDLWHILQPSARPIKIETLNRKRLAVDASLWIYEFLKAVRDNEGNALRNSRVIGFFRRICKLLFFGIKPIFVFNGGAPALKLQTISNRKLRWEGRRDDAVRMAGKLLAVQMQRRAEEEEQRRKDEKGRRRDEEENEVPDESLLYVDELQMTHAEWQQNRKFRKKDAYHLPEMQQFESGEDINVFDFSKIDYESPFFTSPPASDHYNILNAARLRSRLRMCHSKEQLDSMFPDRMAFSKFQIARVSERNELTTRLMNINHGYLKYSGGSTRVAGEKAREYVLVKNDGVEGGWALGVITGDEGMKQETAIDLEKPTRMAKNESSEDEDEGF</sequence>
<evidence type="ECO:0000313" key="8">
    <source>
        <dbReference type="Proteomes" id="UP001175353"/>
    </source>
</evidence>
<feature type="region of interest" description="Disordered" evidence="5">
    <location>
        <begin position="308"/>
        <end position="332"/>
    </location>
</feature>
<dbReference type="FunFam" id="3.40.50.1010:FF:000061">
    <property type="entry name" value="Single-stranded DNA endonuclease (Eurofung)"/>
    <property type="match status" value="1"/>
</dbReference>
<dbReference type="AlphaFoldDB" id="A0AAN6K0J6"/>
<evidence type="ECO:0000256" key="5">
    <source>
        <dbReference type="SAM" id="MobiDB-lite"/>
    </source>
</evidence>
<dbReference type="GO" id="GO:0005634">
    <property type="term" value="C:nucleus"/>
    <property type="evidence" value="ECO:0007669"/>
    <property type="project" value="UniProtKB-SubCell"/>
</dbReference>
<gene>
    <name evidence="7" type="primary">RAD2_4</name>
    <name evidence="7" type="ORF">LTR91_024313</name>
</gene>
<dbReference type="PANTHER" id="PTHR16171">
    <property type="entry name" value="DNA REPAIR PROTEIN COMPLEMENTING XP-G CELLS-RELATED"/>
    <property type="match status" value="1"/>
</dbReference>
<dbReference type="PANTHER" id="PTHR16171:SF7">
    <property type="entry name" value="DNA REPAIR PROTEIN RAD2"/>
    <property type="match status" value="1"/>
</dbReference>
<feature type="domain" description="XPG N-terminal" evidence="6">
    <location>
        <begin position="1"/>
        <end position="98"/>
    </location>
</feature>
<keyword evidence="3" id="KW-0540">Nuclease</keyword>
<dbReference type="InterPro" id="IPR006084">
    <property type="entry name" value="XPG/Rad2"/>
</dbReference>
<feature type="compositionally biased region" description="Basic and acidic residues" evidence="5">
    <location>
        <begin position="312"/>
        <end position="324"/>
    </location>
</feature>
<dbReference type="GO" id="GO:0003697">
    <property type="term" value="F:single-stranded DNA binding"/>
    <property type="evidence" value="ECO:0007669"/>
    <property type="project" value="InterPro"/>
</dbReference>
<comment type="subcellular location">
    <subcellularLocation>
        <location evidence="1">Nucleus</location>
    </subcellularLocation>
</comment>
<reference evidence="7" key="1">
    <citation type="submission" date="2023-06" db="EMBL/GenBank/DDBJ databases">
        <title>Black Yeasts Isolated from many extreme environments.</title>
        <authorList>
            <person name="Coleine C."/>
            <person name="Stajich J.E."/>
            <person name="Selbmann L."/>
        </authorList>
    </citation>
    <scope>NUCLEOTIDE SEQUENCE</scope>
    <source>
        <strain evidence="7">CCFEE 5200</strain>
    </source>
</reference>
<proteinExistence type="inferred from homology"/>